<keyword evidence="5 6" id="KW-0472">Membrane</keyword>
<evidence type="ECO:0000313" key="8">
    <source>
        <dbReference type="EMBL" id="WZV96845.1"/>
    </source>
</evidence>
<dbReference type="NCBIfam" id="TIGR00361">
    <property type="entry name" value="ComEC_Rec2"/>
    <property type="match status" value="1"/>
</dbReference>
<accession>A0ABZ3B0R9</accession>
<proteinExistence type="predicted"/>
<protein>
    <submittedName>
        <fullName evidence="8">ComEC family protein</fullName>
    </submittedName>
</protein>
<organism evidence="8 9">
    <name type="scientific">Kosakonia calanthes</name>
    <dbReference type="NCBI Taxonomy" id="3139408"/>
    <lineage>
        <taxon>Bacteria</taxon>
        <taxon>Pseudomonadati</taxon>
        <taxon>Pseudomonadota</taxon>
        <taxon>Gammaproteobacteria</taxon>
        <taxon>Enterobacterales</taxon>
        <taxon>Enterobacteriaceae</taxon>
        <taxon>Kosakonia</taxon>
    </lineage>
</organism>
<keyword evidence="4 6" id="KW-1133">Transmembrane helix</keyword>
<dbReference type="SUPFAM" id="SSF56281">
    <property type="entry name" value="Metallo-hydrolase/oxidoreductase"/>
    <property type="match status" value="1"/>
</dbReference>
<feature type="domain" description="Metallo-beta-lactamase" evidence="7">
    <location>
        <begin position="508"/>
        <end position="689"/>
    </location>
</feature>
<comment type="subcellular location">
    <subcellularLocation>
        <location evidence="1">Cell membrane</location>
        <topology evidence="1">Multi-pass membrane protein</topology>
    </subcellularLocation>
</comment>
<dbReference type="SMART" id="SM00849">
    <property type="entry name" value="Lactamase_B"/>
    <property type="match status" value="1"/>
</dbReference>
<evidence type="ECO:0000256" key="5">
    <source>
        <dbReference type="ARBA" id="ARBA00023136"/>
    </source>
</evidence>
<evidence type="ECO:0000256" key="1">
    <source>
        <dbReference type="ARBA" id="ARBA00004651"/>
    </source>
</evidence>
<feature type="transmembrane region" description="Helical" evidence="6">
    <location>
        <begin position="255"/>
        <end position="274"/>
    </location>
</feature>
<dbReference type="InterPro" id="IPR025405">
    <property type="entry name" value="DUF4131"/>
</dbReference>
<evidence type="ECO:0000256" key="3">
    <source>
        <dbReference type="ARBA" id="ARBA00022692"/>
    </source>
</evidence>
<keyword evidence="2" id="KW-1003">Cell membrane</keyword>
<dbReference type="Gene3D" id="3.60.15.10">
    <property type="entry name" value="Ribonuclease Z/Hydroxyacylglutathione hydrolase-like"/>
    <property type="match status" value="1"/>
</dbReference>
<gene>
    <name evidence="8" type="ORF">AAEY27_14295</name>
</gene>
<evidence type="ECO:0000256" key="2">
    <source>
        <dbReference type="ARBA" id="ARBA00022475"/>
    </source>
</evidence>
<dbReference type="NCBIfam" id="NF008580">
    <property type="entry name" value="PRK11539.1"/>
    <property type="match status" value="1"/>
</dbReference>
<dbReference type="Pfam" id="PF00753">
    <property type="entry name" value="Lactamase_B"/>
    <property type="match status" value="1"/>
</dbReference>
<feature type="transmembrane region" description="Helical" evidence="6">
    <location>
        <begin position="471"/>
        <end position="491"/>
    </location>
</feature>
<feature type="transmembrane region" description="Helical" evidence="6">
    <location>
        <begin position="424"/>
        <end position="442"/>
    </location>
</feature>
<dbReference type="CDD" id="cd07731">
    <property type="entry name" value="ComA-like_MBL-fold"/>
    <property type="match status" value="1"/>
</dbReference>
<feature type="transmembrane region" description="Helical" evidence="6">
    <location>
        <begin position="26"/>
        <end position="42"/>
    </location>
</feature>
<dbReference type="NCBIfam" id="TIGR00360">
    <property type="entry name" value="ComEC_N-term"/>
    <property type="match status" value="1"/>
</dbReference>
<dbReference type="InterPro" id="IPR004797">
    <property type="entry name" value="Competence_ComEC/Rec2"/>
</dbReference>
<feature type="transmembrane region" description="Helical" evidence="6">
    <location>
        <begin position="358"/>
        <end position="383"/>
    </location>
</feature>
<feature type="transmembrane region" description="Helical" evidence="6">
    <location>
        <begin position="49"/>
        <end position="69"/>
    </location>
</feature>
<dbReference type="InterPro" id="IPR035681">
    <property type="entry name" value="ComA-like_MBL"/>
</dbReference>
<keyword evidence="9" id="KW-1185">Reference proteome</keyword>
<dbReference type="PANTHER" id="PTHR30619:SF1">
    <property type="entry name" value="RECOMBINATION PROTEIN 2"/>
    <property type="match status" value="1"/>
</dbReference>
<dbReference type="PANTHER" id="PTHR30619">
    <property type="entry name" value="DNA INTERNALIZATION/COMPETENCE PROTEIN COMEC/REC2"/>
    <property type="match status" value="1"/>
</dbReference>
<evidence type="ECO:0000259" key="7">
    <source>
        <dbReference type="SMART" id="SM00849"/>
    </source>
</evidence>
<evidence type="ECO:0000256" key="6">
    <source>
        <dbReference type="SAM" id="Phobius"/>
    </source>
</evidence>
<evidence type="ECO:0000256" key="4">
    <source>
        <dbReference type="ARBA" id="ARBA00022989"/>
    </source>
</evidence>
<dbReference type="InterPro" id="IPR001279">
    <property type="entry name" value="Metallo-B-lactamas"/>
</dbReference>
<dbReference type="InterPro" id="IPR004477">
    <property type="entry name" value="ComEC_N"/>
</dbReference>
<feature type="transmembrane region" description="Helical" evidence="6">
    <location>
        <begin position="222"/>
        <end position="243"/>
    </location>
</feature>
<name>A0ABZ3B0R9_9ENTR</name>
<dbReference type="Proteomes" id="UP001466893">
    <property type="component" value="Chromosome"/>
</dbReference>
<reference evidence="8 9" key="1">
    <citation type="submission" date="2024-04" db="EMBL/GenBank/DDBJ databases">
        <title>Kosakonia calanthae sp. nov., a halophilic bacterium isolated from leaves of Calanthe tiplacata.</title>
        <authorList>
            <person name="Wu P."/>
        </authorList>
    </citation>
    <scope>NUCLEOTIDE SEQUENCE [LARGE SCALE GENOMIC DNA]</scope>
    <source>
        <strain evidence="8 9">BYX6</strain>
    </source>
</reference>
<feature type="transmembrane region" description="Helical" evidence="6">
    <location>
        <begin position="304"/>
        <end position="321"/>
    </location>
</feature>
<feature type="transmembrane region" description="Helical" evidence="6">
    <location>
        <begin position="389"/>
        <end position="412"/>
    </location>
</feature>
<sequence>MTLPALAACITLGILPLVWLPALPNLWSIWGIIILGCLLACLRWQMPRYIGFTLLAFAWGILAAMQAIWPAQHLPGAHRQVEIVITETDNMTRHQGQIVRLNGERLFPSTGITLYGQYLPESVCTGQRWAMTVRVRAVHGQLNEGGFDSQRYAFASHQPLNGRIIDAQLQDNRCSWRAEYLQSLTRTLDSRQWQHVILALGMGERSTLASNVKDILRQTGTAHLMAISGLHIALSAMLGWFIVRGVQFFFSGYGINWRLPLLTGLAFAVCYAWLTGLQPPAFRTAISLSVWALLRLSGRLWSPWQVWICCVGMILFTDPLAALSYSLWLSAFAVAALLFWYQWLPVPIKPRSWLGQAAVNLLHLQAGMMLLLLPIQLSIFHGISLSSLVANIVAIPLVTFVTVPIILLGMVLHLTGPAFMQEACWYLADQSLAGLFAFLSWLPPGWLNVDTRWQGVAWLPWLLLIAARFRLWRSVPAVCLACLTALAFPLWHTERAGGWSVHMLDVGQGLAMVVERNGKAILYDTGIGWPGGDSGQQLIAPWLRWHALQPEGIILSHEHLDHRGGLDSLMKVWPRLWVRSPLGWAGHAPCFRGEKWQWQGLTFTAHWPLRGTQTQGNNRSCVVKVDDGRYSMLLTGDVEAQGEMALLSRYWTHLQSTLVQVPHHGSNTSSSLPFVQRVGGQAALASASRYNAWRLPSSKVIKRYSEQGYQWFDTPHQGQITVSFTSRGWEIHSLRDQLLPRWYHQWFGVPSDNG</sequence>
<keyword evidence="3 6" id="KW-0812">Transmembrane</keyword>
<dbReference type="EMBL" id="CP151800">
    <property type="protein sequence ID" value="WZV96845.1"/>
    <property type="molecule type" value="Genomic_DNA"/>
</dbReference>
<feature type="transmembrane region" description="Helical" evidence="6">
    <location>
        <begin position="327"/>
        <end position="346"/>
    </location>
</feature>
<dbReference type="Pfam" id="PF03772">
    <property type="entry name" value="Competence"/>
    <property type="match status" value="1"/>
</dbReference>
<dbReference type="InterPro" id="IPR036866">
    <property type="entry name" value="RibonucZ/Hydroxyglut_hydro"/>
</dbReference>
<dbReference type="Pfam" id="PF13567">
    <property type="entry name" value="DUF4131"/>
    <property type="match status" value="1"/>
</dbReference>
<evidence type="ECO:0000313" key="9">
    <source>
        <dbReference type="Proteomes" id="UP001466893"/>
    </source>
</evidence>
<dbReference type="InterPro" id="IPR052159">
    <property type="entry name" value="Competence_DNA_uptake"/>
</dbReference>
<dbReference type="RefSeq" id="WP_342321290.1">
    <property type="nucleotide sequence ID" value="NZ_CP151800.1"/>
</dbReference>